<dbReference type="PANTHER" id="PTHR47425">
    <property type="entry name" value="FARB-RELATED"/>
    <property type="match status" value="1"/>
</dbReference>
<accession>W9HFK7</accession>
<evidence type="ECO:0000256" key="1">
    <source>
        <dbReference type="ARBA" id="ARBA00023242"/>
    </source>
</evidence>
<dbReference type="PANTHER" id="PTHR47425:SF2">
    <property type="entry name" value="FARB-RELATED"/>
    <property type="match status" value="1"/>
</dbReference>
<feature type="domain" description="Xylanolytic transcriptional activator regulatory" evidence="2">
    <location>
        <begin position="75"/>
        <end position="136"/>
    </location>
</feature>
<keyword evidence="1" id="KW-0539">Nucleus</keyword>
<dbReference type="EMBL" id="JH717855">
    <property type="protein sequence ID" value="EWY79775.1"/>
    <property type="molecule type" value="Genomic_DNA"/>
</dbReference>
<evidence type="ECO:0000313" key="4">
    <source>
        <dbReference type="Proteomes" id="UP000030753"/>
    </source>
</evidence>
<proteinExistence type="predicted"/>
<evidence type="ECO:0000313" key="3">
    <source>
        <dbReference type="EMBL" id="EWY79775.1"/>
    </source>
</evidence>
<protein>
    <recommendedName>
        <fullName evidence="2">Xylanolytic transcriptional activator regulatory domain-containing protein</fullName>
    </recommendedName>
</protein>
<dbReference type="GO" id="GO:0003677">
    <property type="term" value="F:DNA binding"/>
    <property type="evidence" value="ECO:0007669"/>
    <property type="project" value="InterPro"/>
</dbReference>
<organism evidence="3 4">
    <name type="scientific">Fusarium oxysporum NRRL 32931</name>
    <dbReference type="NCBI Taxonomy" id="660029"/>
    <lineage>
        <taxon>Eukaryota</taxon>
        <taxon>Fungi</taxon>
        <taxon>Dikarya</taxon>
        <taxon>Ascomycota</taxon>
        <taxon>Pezizomycotina</taxon>
        <taxon>Sordariomycetes</taxon>
        <taxon>Hypocreomycetidae</taxon>
        <taxon>Hypocreales</taxon>
        <taxon>Nectriaceae</taxon>
        <taxon>Fusarium</taxon>
        <taxon>Fusarium oxysporum species complex</taxon>
    </lineage>
</organism>
<dbReference type="InterPro" id="IPR052761">
    <property type="entry name" value="Fungal_Detox/Toxin_TFs"/>
</dbReference>
<gene>
    <name evidence="3" type="ORF">FOYG_17065</name>
</gene>
<dbReference type="Pfam" id="PF04082">
    <property type="entry name" value="Fungal_trans"/>
    <property type="match status" value="1"/>
</dbReference>
<dbReference type="GO" id="GO:0008270">
    <property type="term" value="F:zinc ion binding"/>
    <property type="evidence" value="ECO:0007669"/>
    <property type="project" value="InterPro"/>
</dbReference>
<sequence>MPLELHQSLDAIDAADGMAGQVSLLMYQAVKLSATAFVDMKAPPDAGYATRRAARRTFVQKNESKQIPIIWKYLDTDKAALKLLYDFDRKPNRLVVAQALLLMTYWYETSNDQRDTWHWMGLTILLAYTIDFHSDPIVMDICKRHPCRINDEDFDVPILEVHEFEIKFFPEDSHIFHPAYTLIRDITTQPELTALCIAKAELCACIGHV</sequence>
<dbReference type="Proteomes" id="UP000030753">
    <property type="component" value="Unassembled WGS sequence"/>
</dbReference>
<dbReference type="GO" id="GO:0006351">
    <property type="term" value="P:DNA-templated transcription"/>
    <property type="evidence" value="ECO:0007669"/>
    <property type="project" value="InterPro"/>
</dbReference>
<dbReference type="HOGENOM" id="CLU_006329_2_0_1"/>
<evidence type="ECO:0000259" key="2">
    <source>
        <dbReference type="Pfam" id="PF04082"/>
    </source>
</evidence>
<dbReference type="AlphaFoldDB" id="W9HFK7"/>
<name>W9HFK7_FUSOX</name>
<dbReference type="CDD" id="cd12148">
    <property type="entry name" value="fungal_TF_MHR"/>
    <property type="match status" value="1"/>
</dbReference>
<reference evidence="3 4" key="1">
    <citation type="submission" date="2011-06" db="EMBL/GenBank/DDBJ databases">
        <title>The Genome Sequence of Fusarium oxysporum FOSC 3-a.</title>
        <authorList>
            <consortium name="The Broad Institute Genome Sequencing Platform"/>
            <person name="Ma L.-J."/>
            <person name="Gale L.R."/>
            <person name="Schwartz D.C."/>
            <person name="Zhou S."/>
            <person name="Corby-Kistler H."/>
            <person name="Young S.K."/>
            <person name="Zeng Q."/>
            <person name="Gargeya S."/>
            <person name="Fitzgerald M."/>
            <person name="Haas B."/>
            <person name="Abouelleil A."/>
            <person name="Alvarado L."/>
            <person name="Arachchi H.M."/>
            <person name="Berlin A."/>
            <person name="Brown A."/>
            <person name="Chapman S.B."/>
            <person name="Chen Z."/>
            <person name="Dunbar C."/>
            <person name="Freedman E."/>
            <person name="Gearin G."/>
            <person name="Gellesch M."/>
            <person name="Goldberg J."/>
            <person name="Griggs A."/>
            <person name="Gujja S."/>
            <person name="Heiman D."/>
            <person name="Howarth C."/>
            <person name="Larson L."/>
            <person name="Lui A."/>
            <person name="MacDonald P.J.P."/>
            <person name="Mehta T."/>
            <person name="Montmayeur A."/>
            <person name="Murphy C."/>
            <person name="Neiman D."/>
            <person name="Pearson M."/>
            <person name="Priest M."/>
            <person name="Roberts A."/>
            <person name="Saif S."/>
            <person name="Shea T."/>
            <person name="Shenoy N."/>
            <person name="Sisk P."/>
            <person name="Stolte C."/>
            <person name="Sykes S."/>
            <person name="Wortman J."/>
            <person name="Nusbaum C."/>
            <person name="Birren B."/>
        </authorList>
    </citation>
    <scope>NUCLEOTIDE SEQUENCE [LARGE SCALE GENOMIC DNA]</scope>
    <source>
        <strain evidence="4">FOSC 3-a</strain>
    </source>
</reference>
<dbReference type="InterPro" id="IPR007219">
    <property type="entry name" value="XnlR_reg_dom"/>
</dbReference>